<dbReference type="RefSeq" id="WP_164000031.1">
    <property type="nucleotide sequence ID" value="NZ_WXXP01000010.1"/>
</dbReference>
<comment type="caution">
    <text evidence="1">The sequence shown here is derived from an EMBL/GenBank/DDBJ whole genome shotgun (WGS) entry which is preliminary data.</text>
</comment>
<protein>
    <submittedName>
        <fullName evidence="1">Uncharacterized protein</fullName>
    </submittedName>
</protein>
<dbReference type="Proteomes" id="UP000471409">
    <property type="component" value="Unassembled WGS sequence"/>
</dbReference>
<sequence length="159" mass="17232">MAATLVSDEIEEETTSVSDQLGLLRELLDEDVVVTERPTKSRKASVGIEDMTPDEFRAYKARLQAERRAKLKAQEEAGSLPFDSETTRDALADAAIMLLYAGGPGATAVLNYLGQVFADKPGAPLTIAARVRTRALKLKLLKFARKSTQIENGTSASHP</sequence>
<gene>
    <name evidence="1" type="ORF">GUK36_22585</name>
</gene>
<organism evidence="1 2">
    <name type="scientific">Rhizobium leguminosarum</name>
    <dbReference type="NCBI Taxonomy" id="384"/>
    <lineage>
        <taxon>Bacteria</taxon>
        <taxon>Pseudomonadati</taxon>
        <taxon>Pseudomonadota</taxon>
        <taxon>Alphaproteobacteria</taxon>
        <taxon>Hyphomicrobiales</taxon>
        <taxon>Rhizobiaceae</taxon>
        <taxon>Rhizobium/Agrobacterium group</taxon>
        <taxon>Rhizobium</taxon>
    </lineage>
</organism>
<name>A0A6P0DLW2_RHILE</name>
<dbReference type="AlphaFoldDB" id="A0A6P0DLW2"/>
<proteinExistence type="predicted"/>
<reference evidence="1 2" key="1">
    <citation type="submission" date="2020-01" db="EMBL/GenBank/DDBJ databases">
        <title>Rhizobium genotypes associated with high levels of biological nitrogen fixation by grain legumes in a temperate-maritime cropping system.</title>
        <authorList>
            <person name="Maluk M."/>
            <person name="Francesc Ferrando Molina F."/>
            <person name="Lopez Del Egido L."/>
            <person name="Lafos M."/>
            <person name="Langarica-Fuentes A."/>
            <person name="Gebre Yohannes G."/>
            <person name="Young M.W."/>
            <person name="Martin P."/>
            <person name="Gantlett R."/>
            <person name="Kenicer G."/>
            <person name="Hawes C."/>
            <person name="Begg G.S."/>
            <person name="Quilliam R.S."/>
            <person name="Squire G.R."/>
            <person name="Poole P.S."/>
            <person name="Young P.W."/>
            <person name="Iannetta P.M."/>
            <person name="James E.K."/>
        </authorList>
    </citation>
    <scope>NUCLEOTIDE SEQUENCE [LARGE SCALE GENOMIC DNA]</scope>
    <source>
        <strain evidence="1 2">JHI944</strain>
    </source>
</reference>
<evidence type="ECO:0000313" key="2">
    <source>
        <dbReference type="Proteomes" id="UP000471409"/>
    </source>
</evidence>
<accession>A0A6P0DLW2</accession>
<evidence type="ECO:0000313" key="1">
    <source>
        <dbReference type="EMBL" id="NEK52216.1"/>
    </source>
</evidence>
<dbReference type="EMBL" id="WXXP01000010">
    <property type="protein sequence ID" value="NEK52216.1"/>
    <property type="molecule type" value="Genomic_DNA"/>
</dbReference>